<evidence type="ECO:0000313" key="7">
    <source>
        <dbReference type="Proteomes" id="UP000608530"/>
    </source>
</evidence>
<keyword evidence="7" id="KW-1185">Reference proteome</keyword>
<dbReference type="Gene3D" id="1.10.10.10">
    <property type="entry name" value="Winged helix-like DNA-binding domain superfamily/Winged helix DNA-binding domain"/>
    <property type="match status" value="1"/>
</dbReference>
<dbReference type="PROSITE" id="PS51077">
    <property type="entry name" value="HTH_ICLR"/>
    <property type="match status" value="1"/>
</dbReference>
<dbReference type="InterPro" id="IPR036390">
    <property type="entry name" value="WH_DNA-bd_sf"/>
</dbReference>
<evidence type="ECO:0000259" key="4">
    <source>
        <dbReference type="PROSITE" id="PS51077"/>
    </source>
</evidence>
<dbReference type="PROSITE" id="PS51078">
    <property type="entry name" value="ICLR_ED"/>
    <property type="match status" value="1"/>
</dbReference>
<dbReference type="InterPro" id="IPR005471">
    <property type="entry name" value="Tscrpt_reg_IclR_N"/>
</dbReference>
<dbReference type="PANTHER" id="PTHR30136">
    <property type="entry name" value="HELIX-TURN-HELIX TRANSCRIPTIONAL REGULATOR, ICLR FAMILY"/>
    <property type="match status" value="1"/>
</dbReference>
<keyword evidence="2" id="KW-0238">DNA-binding</keyword>
<dbReference type="Pfam" id="PF09339">
    <property type="entry name" value="HTH_IclR"/>
    <property type="match status" value="1"/>
</dbReference>
<accession>A0A934Q9K0</accession>
<dbReference type="InterPro" id="IPR029016">
    <property type="entry name" value="GAF-like_dom_sf"/>
</dbReference>
<evidence type="ECO:0000256" key="2">
    <source>
        <dbReference type="ARBA" id="ARBA00023125"/>
    </source>
</evidence>
<dbReference type="GO" id="GO:0045892">
    <property type="term" value="P:negative regulation of DNA-templated transcription"/>
    <property type="evidence" value="ECO:0007669"/>
    <property type="project" value="TreeGrafter"/>
</dbReference>
<dbReference type="InterPro" id="IPR014757">
    <property type="entry name" value="Tscrpt_reg_IclR_C"/>
</dbReference>
<dbReference type="AlphaFoldDB" id="A0A934Q9K0"/>
<proteinExistence type="predicted"/>
<dbReference type="RefSeq" id="WP_200115922.1">
    <property type="nucleotide sequence ID" value="NZ_JAEHOH010000016.1"/>
</dbReference>
<dbReference type="Proteomes" id="UP000608530">
    <property type="component" value="Unassembled WGS sequence"/>
</dbReference>
<name>A0A934Q9K0_9MICO</name>
<sequence>MAENQKSSGTESATRVTSLLLLFISGKRAWGVSEISRELGLSKAVVHRMLQALTAQSFLTQNRGTREYTLGPAAAAFGAAGMRSSDLRRVARPVLERLHAATNETVTLSSLVGEQRVYLDQIESLREIKMAVELGRLFPLNAGSSGRVILAYLSEDRREHLLHTVLPRITSHTILDADALRADCERIREVGYAVSQGERQVGAGSVAAPIFDLDDEVVGSISICGPIDRLSVEVLESMSGVLLEHAHEISTELGYHPDDSSHAHPPAGRLP</sequence>
<evidence type="ECO:0000256" key="3">
    <source>
        <dbReference type="ARBA" id="ARBA00023163"/>
    </source>
</evidence>
<dbReference type="GO" id="GO:0003677">
    <property type="term" value="F:DNA binding"/>
    <property type="evidence" value="ECO:0007669"/>
    <property type="project" value="UniProtKB-KW"/>
</dbReference>
<dbReference type="InterPro" id="IPR036388">
    <property type="entry name" value="WH-like_DNA-bd_sf"/>
</dbReference>
<evidence type="ECO:0000259" key="5">
    <source>
        <dbReference type="PROSITE" id="PS51078"/>
    </source>
</evidence>
<dbReference type="InterPro" id="IPR050707">
    <property type="entry name" value="HTH_MetabolicPath_Reg"/>
</dbReference>
<dbReference type="EMBL" id="JAEHOH010000016">
    <property type="protein sequence ID" value="MBK0419785.1"/>
    <property type="molecule type" value="Genomic_DNA"/>
</dbReference>
<comment type="caution">
    <text evidence="6">The sequence shown here is derived from an EMBL/GenBank/DDBJ whole genome shotgun (WGS) entry which is preliminary data.</text>
</comment>
<dbReference type="Gene3D" id="3.30.450.40">
    <property type="match status" value="1"/>
</dbReference>
<feature type="domain" description="IclR-ED" evidence="5">
    <location>
        <begin position="73"/>
        <end position="255"/>
    </location>
</feature>
<keyword evidence="3" id="KW-0804">Transcription</keyword>
<feature type="domain" description="HTH iclR-type" evidence="4">
    <location>
        <begin position="10"/>
        <end position="72"/>
    </location>
</feature>
<dbReference type="SUPFAM" id="SSF46785">
    <property type="entry name" value="Winged helix' DNA-binding domain"/>
    <property type="match status" value="1"/>
</dbReference>
<evidence type="ECO:0000256" key="1">
    <source>
        <dbReference type="ARBA" id="ARBA00023015"/>
    </source>
</evidence>
<organism evidence="6 7">
    <name type="scientific">Leucobacter chromiisoli</name>
    <dbReference type="NCBI Taxonomy" id="2796471"/>
    <lineage>
        <taxon>Bacteria</taxon>
        <taxon>Bacillati</taxon>
        <taxon>Actinomycetota</taxon>
        <taxon>Actinomycetes</taxon>
        <taxon>Micrococcales</taxon>
        <taxon>Microbacteriaceae</taxon>
        <taxon>Leucobacter</taxon>
    </lineage>
</organism>
<reference evidence="6" key="1">
    <citation type="submission" date="2020-12" db="EMBL/GenBank/DDBJ databases">
        <title>Leucobacter sp. CAS1, isolated from Chromium sludge.</title>
        <authorList>
            <person name="Xu Z."/>
        </authorList>
    </citation>
    <scope>NUCLEOTIDE SEQUENCE</scope>
    <source>
        <strain evidence="6">CSA1</strain>
    </source>
</reference>
<protein>
    <submittedName>
        <fullName evidence="6">IclR family transcriptional regulator</fullName>
    </submittedName>
</protein>
<dbReference type="SUPFAM" id="SSF55781">
    <property type="entry name" value="GAF domain-like"/>
    <property type="match status" value="1"/>
</dbReference>
<dbReference type="GO" id="GO:0003700">
    <property type="term" value="F:DNA-binding transcription factor activity"/>
    <property type="evidence" value="ECO:0007669"/>
    <property type="project" value="TreeGrafter"/>
</dbReference>
<evidence type="ECO:0000313" key="6">
    <source>
        <dbReference type="EMBL" id="MBK0419785.1"/>
    </source>
</evidence>
<dbReference type="SMART" id="SM00346">
    <property type="entry name" value="HTH_ICLR"/>
    <property type="match status" value="1"/>
</dbReference>
<dbReference type="PANTHER" id="PTHR30136:SF24">
    <property type="entry name" value="HTH-TYPE TRANSCRIPTIONAL REPRESSOR ALLR"/>
    <property type="match status" value="1"/>
</dbReference>
<gene>
    <name evidence="6" type="ORF">JD276_12150</name>
</gene>
<dbReference type="Pfam" id="PF01614">
    <property type="entry name" value="IclR_C"/>
    <property type="match status" value="1"/>
</dbReference>
<keyword evidence="1" id="KW-0805">Transcription regulation</keyword>